<evidence type="ECO:0000313" key="2">
    <source>
        <dbReference type="EMBL" id="MBP2066348.1"/>
    </source>
</evidence>
<organism evidence="1">
    <name type="scientific">Streptomyces iranensis</name>
    <dbReference type="NCBI Taxonomy" id="576784"/>
    <lineage>
        <taxon>Bacteria</taxon>
        <taxon>Bacillati</taxon>
        <taxon>Actinomycetota</taxon>
        <taxon>Actinomycetes</taxon>
        <taxon>Kitasatosporales</taxon>
        <taxon>Streptomycetaceae</taxon>
        <taxon>Streptomyces</taxon>
        <taxon>Streptomyces violaceusniger group</taxon>
    </lineage>
</organism>
<evidence type="ECO:0000313" key="3">
    <source>
        <dbReference type="Proteomes" id="UP000756710"/>
    </source>
</evidence>
<dbReference type="HOGENOM" id="CLU_1531707_0_0_11"/>
<sequence>MTAPVVSSPALEEVLTRARELIGRWRDEDCGTPTVKDFCRYAAALNDGGYIRRARALEADGRPVEAPALFLAATMSWEDGPPEDELRPDGLARRESPCTEGLPVRQVHGGQSVRLVRPPVAGTRITAARAVVSARHKRGRSGEFVLLGVRTRFLSPDGNELAAVDETIVVLDATGGDR</sequence>
<dbReference type="SUPFAM" id="SSF54637">
    <property type="entry name" value="Thioesterase/thiol ester dehydrase-isomerase"/>
    <property type="match status" value="1"/>
</dbReference>
<dbReference type="EMBL" id="LK022848">
    <property type="protein sequence ID" value="CDR02859.1"/>
    <property type="molecule type" value="Genomic_DNA"/>
</dbReference>
<keyword evidence="3" id="KW-1185">Reference proteome</keyword>
<protein>
    <submittedName>
        <fullName evidence="2">Acyl dehydratase</fullName>
    </submittedName>
</protein>
<gene>
    <name evidence="2" type="ORF">J2Z30_007397</name>
    <name evidence="1" type="ORF">SIRAN947</name>
</gene>
<reference evidence="2 3" key="2">
    <citation type="submission" date="2021-03" db="EMBL/GenBank/DDBJ databases">
        <title>Genomic Encyclopedia of Type Strains, Phase IV (KMG-IV): sequencing the most valuable type-strain genomes for metagenomic binning, comparative biology and taxonomic classification.</title>
        <authorList>
            <person name="Goeker M."/>
        </authorList>
    </citation>
    <scope>NUCLEOTIDE SEQUENCE [LARGE SCALE GENOMIC DNA]</scope>
    <source>
        <strain evidence="2 3">DSM 41954</strain>
    </source>
</reference>
<dbReference type="InterPro" id="IPR029069">
    <property type="entry name" value="HotDog_dom_sf"/>
</dbReference>
<name>A0A060ZDA0_9ACTN</name>
<dbReference type="RefSeq" id="WP_044567364.1">
    <property type="nucleotide sequence ID" value="NZ_BAABDR010000053.1"/>
</dbReference>
<reference evidence="1" key="1">
    <citation type="submission" date="2014-05" db="EMBL/GenBank/DDBJ databases">
        <authorList>
            <person name="Horn Fabian"/>
        </authorList>
    </citation>
    <scope>NUCLEOTIDE SEQUENCE</scope>
</reference>
<evidence type="ECO:0000313" key="1">
    <source>
        <dbReference type="EMBL" id="CDR02859.1"/>
    </source>
</evidence>
<dbReference type="EMBL" id="JAGGLR010000024">
    <property type="protein sequence ID" value="MBP2066348.1"/>
    <property type="molecule type" value="Genomic_DNA"/>
</dbReference>
<proteinExistence type="predicted"/>
<accession>A0A060ZDA0</accession>
<dbReference type="AlphaFoldDB" id="A0A060ZDA0"/>
<dbReference type="Gene3D" id="3.10.129.10">
    <property type="entry name" value="Hotdog Thioesterase"/>
    <property type="match status" value="1"/>
</dbReference>
<dbReference type="Proteomes" id="UP000756710">
    <property type="component" value="Unassembled WGS sequence"/>
</dbReference>
<dbReference type="GeneID" id="32470652"/>